<reference evidence="2 4" key="2">
    <citation type="submission" date="2018-06" db="EMBL/GenBank/DDBJ databases">
        <authorList>
            <consortium name="Pathogen Informatics"/>
            <person name="Doyle S."/>
        </authorList>
    </citation>
    <scope>NUCLEOTIDE SEQUENCE [LARGE SCALE GENOMIC DNA]</scope>
    <source>
        <strain evidence="2 4">NCTC11401</strain>
    </source>
</reference>
<organism evidence="2 4">
    <name type="scientific">Fluoribacter gormanii</name>
    <dbReference type="NCBI Taxonomy" id="464"/>
    <lineage>
        <taxon>Bacteria</taxon>
        <taxon>Pseudomonadati</taxon>
        <taxon>Pseudomonadota</taxon>
        <taxon>Gammaproteobacteria</taxon>
        <taxon>Legionellales</taxon>
        <taxon>Legionellaceae</taxon>
        <taxon>Fluoribacter</taxon>
    </lineage>
</organism>
<gene>
    <name evidence="2" type="ORF">NCTC11401_01144</name>
    <name evidence="1" type="ORF">SAMN05421777_1471</name>
</gene>
<evidence type="ECO:0000313" key="1">
    <source>
        <dbReference type="EMBL" id="SIR92617.1"/>
    </source>
</evidence>
<dbReference type="Proteomes" id="UP000186808">
    <property type="component" value="Unassembled WGS sequence"/>
</dbReference>
<dbReference type="NCBIfam" id="NF003818">
    <property type="entry name" value="PRK05409.1"/>
    <property type="match status" value="1"/>
</dbReference>
<evidence type="ECO:0000313" key="4">
    <source>
        <dbReference type="Proteomes" id="UP000254374"/>
    </source>
</evidence>
<dbReference type="AlphaFoldDB" id="A0A377GIY8"/>
<sequence length="280" mass="32110">MVISDDKIGIGLRPPHYAQIVLKKPKIDWLEVHTEHFMIDGGPLLDLLFAIRESYPISFHGVGLSLGSVHGVSKNHLKRIKILVKRFEPVLLSDHLSWSNTGQAYLPDLLPIPYNEESLVMLAEHIDEAQNYLQRTLLIENPSSYLEYQTSNYSEAEFLAELVKRTGAQILLDVNNIYVSCFNHGWDPYQYIQAIPFEKVQEIHLAGHSAHVLNEKNSLLLDTHDRPVCDEVWELYRYAVNRIGHVPTLMEWDTDLPDLEILINEARKSVKYSNNTANTE</sequence>
<protein>
    <submittedName>
        <fullName evidence="2">Protein of uncharacterized function (DUF692)</fullName>
    </submittedName>
</protein>
<dbReference type="OrthoDB" id="9763101at2"/>
<keyword evidence="3" id="KW-1185">Reference proteome</keyword>
<dbReference type="Gene3D" id="3.20.20.150">
    <property type="entry name" value="Divalent-metal-dependent TIM barrel enzymes"/>
    <property type="match status" value="1"/>
</dbReference>
<dbReference type="EMBL" id="UGGV01000001">
    <property type="protein sequence ID" value="STO24332.1"/>
    <property type="molecule type" value="Genomic_DNA"/>
</dbReference>
<dbReference type="PANTHER" id="PTHR42194">
    <property type="entry name" value="UPF0276 PROTEIN HI_1600"/>
    <property type="match status" value="1"/>
</dbReference>
<dbReference type="SUPFAM" id="SSF51658">
    <property type="entry name" value="Xylose isomerase-like"/>
    <property type="match status" value="1"/>
</dbReference>
<proteinExistence type="predicted"/>
<dbReference type="Proteomes" id="UP000254374">
    <property type="component" value="Unassembled WGS sequence"/>
</dbReference>
<dbReference type="STRING" id="464.Lgor_1291"/>
<dbReference type="InterPro" id="IPR007801">
    <property type="entry name" value="MbnB/TglH/ChrH"/>
</dbReference>
<dbReference type="EMBL" id="FTNL01000047">
    <property type="protein sequence ID" value="SIR92617.1"/>
    <property type="molecule type" value="Genomic_DNA"/>
</dbReference>
<evidence type="ECO:0000313" key="2">
    <source>
        <dbReference type="EMBL" id="STO24332.1"/>
    </source>
</evidence>
<name>A0A377GIY8_9GAMM</name>
<reference evidence="1 3" key="1">
    <citation type="submission" date="2017-01" db="EMBL/GenBank/DDBJ databases">
        <authorList>
            <person name="Varghese N."/>
            <person name="Submissions S."/>
        </authorList>
    </citation>
    <scope>NUCLEOTIDE SEQUENCE [LARGE SCALE GENOMIC DNA]</scope>
    <source>
        <strain evidence="1 3">ATCC 33342</strain>
    </source>
</reference>
<dbReference type="RefSeq" id="WP_058467793.1">
    <property type="nucleotide sequence ID" value="NZ_CAAAIV010000044.1"/>
</dbReference>
<dbReference type="PANTHER" id="PTHR42194:SF1">
    <property type="entry name" value="UPF0276 PROTEIN HI_1600"/>
    <property type="match status" value="1"/>
</dbReference>
<dbReference type="InterPro" id="IPR036237">
    <property type="entry name" value="Xyl_isomerase-like_sf"/>
</dbReference>
<dbReference type="Pfam" id="PF05114">
    <property type="entry name" value="MbnB_TglH_ChrH"/>
    <property type="match status" value="1"/>
</dbReference>
<accession>A0A377GIY8</accession>
<evidence type="ECO:0000313" key="3">
    <source>
        <dbReference type="Proteomes" id="UP000186808"/>
    </source>
</evidence>